<dbReference type="Proteomes" id="UP000230292">
    <property type="component" value="Unassembled WGS sequence"/>
</dbReference>
<dbReference type="AlphaFoldDB" id="A0A2M7H2K3"/>
<accession>A0A2M7H2K3</accession>
<name>A0A2M7H2K3_9BACT</name>
<proteinExistence type="predicted"/>
<keyword evidence="1" id="KW-0812">Transmembrane</keyword>
<protein>
    <recommendedName>
        <fullName evidence="4">DUF948 domain-containing protein</fullName>
    </recommendedName>
</protein>
<keyword evidence="1" id="KW-1133">Transmembrane helix</keyword>
<reference evidence="2 3" key="1">
    <citation type="submission" date="2017-09" db="EMBL/GenBank/DDBJ databases">
        <title>Depth-based differentiation of microbial function through sediment-hosted aquifers and enrichment of novel symbionts in the deep terrestrial subsurface.</title>
        <authorList>
            <person name="Probst A.J."/>
            <person name="Ladd B."/>
            <person name="Jarett J.K."/>
            <person name="Geller-Mcgrath D.E."/>
            <person name="Sieber C.M."/>
            <person name="Emerson J.B."/>
            <person name="Anantharaman K."/>
            <person name="Thomas B.C."/>
            <person name="Malmstrom R."/>
            <person name="Stieglmeier M."/>
            <person name="Klingl A."/>
            <person name="Woyke T."/>
            <person name="Ryan C.M."/>
            <person name="Banfield J.F."/>
        </authorList>
    </citation>
    <scope>NUCLEOTIDE SEQUENCE [LARGE SCALE GENOMIC DNA]</scope>
    <source>
        <strain evidence="2">CG15_BIG_FIL_POST_REV_8_21_14_020_45_12</strain>
    </source>
</reference>
<feature type="transmembrane region" description="Helical" evidence="1">
    <location>
        <begin position="12"/>
        <end position="32"/>
    </location>
</feature>
<dbReference type="EMBL" id="PFGC01000056">
    <property type="protein sequence ID" value="PIW36414.1"/>
    <property type="molecule type" value="Genomic_DNA"/>
</dbReference>
<evidence type="ECO:0000313" key="3">
    <source>
        <dbReference type="Proteomes" id="UP000230292"/>
    </source>
</evidence>
<keyword evidence="1" id="KW-0472">Membrane</keyword>
<evidence type="ECO:0008006" key="4">
    <source>
        <dbReference type="Google" id="ProtNLM"/>
    </source>
</evidence>
<gene>
    <name evidence="2" type="ORF">COW24_05490</name>
</gene>
<evidence type="ECO:0000256" key="1">
    <source>
        <dbReference type="SAM" id="Phobius"/>
    </source>
</evidence>
<organism evidence="2 3">
    <name type="scientific">Candidatus Kerfeldbacteria bacterium CG15_BIG_FIL_POST_REV_8_21_14_020_45_12</name>
    <dbReference type="NCBI Taxonomy" id="2014247"/>
    <lineage>
        <taxon>Bacteria</taxon>
        <taxon>Candidatus Kerfeldiibacteriota</taxon>
    </lineage>
</organism>
<evidence type="ECO:0000313" key="2">
    <source>
        <dbReference type="EMBL" id="PIW36414.1"/>
    </source>
</evidence>
<comment type="caution">
    <text evidence="2">The sequence shown here is derived from an EMBL/GenBank/DDBJ whole genome shotgun (WGS) entry which is preliminary data.</text>
</comment>
<sequence>MFSTSVDLLYGVIALSVLVFTAFLVWIMYYIAQILRQGNEVIIEIREKIEEFTETLDEIKDKVLASANSISFVASQIGGVVDFIQERKDRKTVRKRPSSKK</sequence>